<evidence type="ECO:0000256" key="6">
    <source>
        <dbReference type="ARBA" id="ARBA00047615"/>
    </source>
</evidence>
<keyword evidence="5 8" id="KW-0067">ATP-binding</keyword>
<accession>A0A1E2S063</accession>
<dbReference type="CDD" id="cd02020">
    <property type="entry name" value="CMPK"/>
    <property type="match status" value="1"/>
</dbReference>
<organism evidence="10 11">
    <name type="scientific">Methyloligella halotolerans</name>
    <dbReference type="NCBI Taxonomy" id="1177755"/>
    <lineage>
        <taxon>Bacteria</taxon>
        <taxon>Pseudomonadati</taxon>
        <taxon>Pseudomonadota</taxon>
        <taxon>Alphaproteobacteria</taxon>
        <taxon>Hyphomicrobiales</taxon>
        <taxon>Hyphomicrobiaceae</taxon>
        <taxon>Methyloligella</taxon>
    </lineage>
</organism>
<comment type="subcellular location">
    <subcellularLocation>
        <location evidence="8">Cytoplasm</location>
    </subcellularLocation>
</comment>
<sequence>MMIIAVDGPAASGKGTLSKRVAHHYALAYLDTGSLYRAVARDTVIAGGDPRDEAAAVAAAEKLDPKTFEDPGLRARGVGEAASIVAAHAQVRAALLAYQRAFAAQPSGAVIDGRDIGTVICPNATVKLFVTATPEERARRRYLQLAEGSIPVTEDEVLADIRKRDERDKGREAAPLVKAEDAHLLDTTNLSIDAAFKAAIDLIDAALGRSGSAS</sequence>
<evidence type="ECO:0000256" key="4">
    <source>
        <dbReference type="ARBA" id="ARBA00022777"/>
    </source>
</evidence>
<evidence type="ECO:0000256" key="1">
    <source>
        <dbReference type="ARBA" id="ARBA00009427"/>
    </source>
</evidence>
<keyword evidence="3 8" id="KW-0547">Nucleotide-binding</keyword>
<keyword evidence="2 8" id="KW-0808">Transferase</keyword>
<keyword evidence="11" id="KW-1185">Reference proteome</keyword>
<dbReference type="AlphaFoldDB" id="A0A1E2S063"/>
<comment type="similarity">
    <text evidence="1 8">Belongs to the cytidylate kinase family. Type 1 subfamily.</text>
</comment>
<evidence type="ECO:0000313" key="10">
    <source>
        <dbReference type="EMBL" id="ODA67790.1"/>
    </source>
</evidence>
<reference evidence="10 11" key="1">
    <citation type="submission" date="2016-07" db="EMBL/GenBank/DDBJ databases">
        <title>Draft genome sequence of Methyloligella halotolerans C2T (VKM B-2706T=CCUG 61687T=DSM 25045T), a halotolerant polyhydroxybutyrate accumulating methylotroph.</title>
        <authorList>
            <person name="Vasilenko O.V."/>
            <person name="Doronina N.V."/>
            <person name="Poroshina M.N."/>
            <person name="Tarlachkov S.V."/>
            <person name="Trotsenko Y.A."/>
        </authorList>
    </citation>
    <scope>NUCLEOTIDE SEQUENCE [LARGE SCALE GENOMIC DNA]</scope>
    <source>
        <strain evidence="10 11">VKM B-2706</strain>
    </source>
</reference>
<dbReference type="GO" id="GO:0005737">
    <property type="term" value="C:cytoplasm"/>
    <property type="evidence" value="ECO:0007669"/>
    <property type="project" value="UniProtKB-SubCell"/>
</dbReference>
<dbReference type="InterPro" id="IPR027417">
    <property type="entry name" value="P-loop_NTPase"/>
</dbReference>
<dbReference type="Pfam" id="PF02224">
    <property type="entry name" value="Cytidylate_kin"/>
    <property type="match status" value="1"/>
</dbReference>
<dbReference type="NCBIfam" id="TIGR00017">
    <property type="entry name" value="cmk"/>
    <property type="match status" value="1"/>
</dbReference>
<name>A0A1E2S063_9HYPH</name>
<keyword evidence="4 8" id="KW-0418">Kinase</keyword>
<dbReference type="PATRIC" id="fig|1177755.3.peg.960"/>
<dbReference type="STRING" id="1177755.A7A08_00954"/>
<evidence type="ECO:0000256" key="7">
    <source>
        <dbReference type="ARBA" id="ARBA00048478"/>
    </source>
</evidence>
<comment type="catalytic activity">
    <reaction evidence="7 8">
        <text>CMP + ATP = CDP + ADP</text>
        <dbReference type="Rhea" id="RHEA:11600"/>
        <dbReference type="ChEBI" id="CHEBI:30616"/>
        <dbReference type="ChEBI" id="CHEBI:58069"/>
        <dbReference type="ChEBI" id="CHEBI:60377"/>
        <dbReference type="ChEBI" id="CHEBI:456216"/>
        <dbReference type="EC" id="2.7.4.25"/>
    </reaction>
</comment>
<dbReference type="HAMAP" id="MF_00238">
    <property type="entry name" value="Cytidyl_kinase_type1"/>
    <property type="match status" value="1"/>
</dbReference>
<proteinExistence type="inferred from homology"/>
<gene>
    <name evidence="8" type="primary">cmk</name>
    <name evidence="10" type="ORF">A7A08_00954</name>
</gene>
<feature type="domain" description="Cytidylate kinase" evidence="9">
    <location>
        <begin position="4"/>
        <end position="203"/>
    </location>
</feature>
<comment type="catalytic activity">
    <reaction evidence="6 8">
        <text>dCMP + ATP = dCDP + ADP</text>
        <dbReference type="Rhea" id="RHEA:25094"/>
        <dbReference type="ChEBI" id="CHEBI:30616"/>
        <dbReference type="ChEBI" id="CHEBI:57566"/>
        <dbReference type="ChEBI" id="CHEBI:58593"/>
        <dbReference type="ChEBI" id="CHEBI:456216"/>
        <dbReference type="EC" id="2.7.4.25"/>
    </reaction>
</comment>
<dbReference type="InterPro" id="IPR003136">
    <property type="entry name" value="Cytidylate_kin"/>
</dbReference>
<dbReference type="Gene3D" id="3.40.50.300">
    <property type="entry name" value="P-loop containing nucleotide triphosphate hydrolases"/>
    <property type="match status" value="1"/>
</dbReference>
<dbReference type="GO" id="GO:0036430">
    <property type="term" value="F:CMP kinase activity"/>
    <property type="evidence" value="ECO:0007669"/>
    <property type="project" value="RHEA"/>
</dbReference>
<comment type="caution">
    <text evidence="10">The sequence shown here is derived from an EMBL/GenBank/DDBJ whole genome shotgun (WGS) entry which is preliminary data.</text>
</comment>
<keyword evidence="8" id="KW-0963">Cytoplasm</keyword>
<dbReference type="Proteomes" id="UP000095087">
    <property type="component" value="Unassembled WGS sequence"/>
</dbReference>
<protein>
    <recommendedName>
        <fullName evidence="8">Cytidylate kinase</fullName>
        <shortName evidence="8">CK</shortName>
        <ecNumber evidence="8">2.7.4.25</ecNumber>
    </recommendedName>
    <alternativeName>
        <fullName evidence="8">Cytidine monophosphate kinase</fullName>
        <shortName evidence="8">CMP kinase</shortName>
    </alternativeName>
</protein>
<dbReference type="SUPFAM" id="SSF52540">
    <property type="entry name" value="P-loop containing nucleoside triphosphate hydrolases"/>
    <property type="match status" value="1"/>
</dbReference>
<dbReference type="GO" id="GO:0036431">
    <property type="term" value="F:dCMP kinase activity"/>
    <property type="evidence" value="ECO:0007669"/>
    <property type="project" value="InterPro"/>
</dbReference>
<dbReference type="EC" id="2.7.4.25" evidence="8"/>
<evidence type="ECO:0000256" key="8">
    <source>
        <dbReference type="HAMAP-Rule" id="MF_00238"/>
    </source>
</evidence>
<feature type="binding site" evidence="8">
    <location>
        <begin position="8"/>
        <end position="16"/>
    </location>
    <ligand>
        <name>ATP</name>
        <dbReference type="ChEBI" id="CHEBI:30616"/>
    </ligand>
</feature>
<evidence type="ECO:0000259" key="9">
    <source>
        <dbReference type="Pfam" id="PF02224"/>
    </source>
</evidence>
<evidence type="ECO:0000313" key="11">
    <source>
        <dbReference type="Proteomes" id="UP000095087"/>
    </source>
</evidence>
<dbReference type="GO" id="GO:0005524">
    <property type="term" value="F:ATP binding"/>
    <property type="evidence" value="ECO:0007669"/>
    <property type="project" value="UniProtKB-UniRule"/>
</dbReference>
<dbReference type="GO" id="GO:0006220">
    <property type="term" value="P:pyrimidine nucleotide metabolic process"/>
    <property type="evidence" value="ECO:0007669"/>
    <property type="project" value="UniProtKB-UniRule"/>
</dbReference>
<evidence type="ECO:0000256" key="3">
    <source>
        <dbReference type="ARBA" id="ARBA00022741"/>
    </source>
</evidence>
<evidence type="ECO:0000256" key="2">
    <source>
        <dbReference type="ARBA" id="ARBA00022679"/>
    </source>
</evidence>
<dbReference type="EMBL" id="MASI01000002">
    <property type="protein sequence ID" value="ODA67790.1"/>
    <property type="molecule type" value="Genomic_DNA"/>
</dbReference>
<dbReference type="InterPro" id="IPR011994">
    <property type="entry name" value="Cytidylate_kinase_dom"/>
</dbReference>
<evidence type="ECO:0000256" key="5">
    <source>
        <dbReference type="ARBA" id="ARBA00022840"/>
    </source>
</evidence>